<accession>E2ATK8</accession>
<evidence type="ECO:0000313" key="1">
    <source>
        <dbReference type="EMBL" id="EFN63231.1"/>
    </source>
</evidence>
<reference evidence="1 2" key="1">
    <citation type="journal article" date="2010" name="Science">
        <title>Genomic comparison of the ants Camponotus floridanus and Harpegnathos saltator.</title>
        <authorList>
            <person name="Bonasio R."/>
            <person name="Zhang G."/>
            <person name="Ye C."/>
            <person name="Mutti N.S."/>
            <person name="Fang X."/>
            <person name="Qin N."/>
            <person name="Donahue G."/>
            <person name="Yang P."/>
            <person name="Li Q."/>
            <person name="Li C."/>
            <person name="Zhang P."/>
            <person name="Huang Z."/>
            <person name="Berger S.L."/>
            <person name="Reinberg D."/>
            <person name="Wang J."/>
            <person name="Liebig J."/>
        </authorList>
    </citation>
    <scope>NUCLEOTIDE SEQUENCE [LARGE SCALE GENOMIC DNA]</scope>
    <source>
        <strain evidence="2">C129</strain>
    </source>
</reference>
<gene>
    <name evidence="1" type="ORF">EAG_12934</name>
</gene>
<dbReference type="EMBL" id="GL442623">
    <property type="protein sequence ID" value="EFN63231.1"/>
    <property type="molecule type" value="Genomic_DNA"/>
</dbReference>
<sequence>LDFNIDGCVLDKSSNIQLWPIQCKIANVQHTRPIIVGVYKGAQKPFDSNIFLQKFIADIQRIMSKEGINFYGNKMPIRLRCFIDDAPARAFILNHHSHVAC</sequence>
<feature type="non-terminal residue" evidence="1">
    <location>
        <position position="101"/>
    </location>
</feature>
<dbReference type="InParanoid" id="E2ATK8"/>
<protein>
    <submittedName>
        <fullName evidence="1">Uncharacterized protein</fullName>
    </submittedName>
</protein>
<dbReference type="OMA" id="QCKIANV"/>
<feature type="non-terminal residue" evidence="1">
    <location>
        <position position="1"/>
    </location>
</feature>
<dbReference type="Proteomes" id="UP000000311">
    <property type="component" value="Unassembled WGS sequence"/>
</dbReference>
<evidence type="ECO:0000313" key="2">
    <source>
        <dbReference type="Proteomes" id="UP000000311"/>
    </source>
</evidence>
<dbReference type="PANTHER" id="PTHR33053">
    <property type="entry name" value="PROTEIN, PUTATIVE-RELATED"/>
    <property type="match status" value="1"/>
</dbReference>
<proteinExistence type="predicted"/>
<dbReference type="AlphaFoldDB" id="E2ATK8"/>
<keyword evidence="2" id="KW-1185">Reference proteome</keyword>
<name>E2ATK8_CAMFO</name>
<organism evidence="2">
    <name type="scientific">Camponotus floridanus</name>
    <name type="common">Florida carpenter ant</name>
    <dbReference type="NCBI Taxonomy" id="104421"/>
    <lineage>
        <taxon>Eukaryota</taxon>
        <taxon>Metazoa</taxon>
        <taxon>Ecdysozoa</taxon>
        <taxon>Arthropoda</taxon>
        <taxon>Hexapoda</taxon>
        <taxon>Insecta</taxon>
        <taxon>Pterygota</taxon>
        <taxon>Neoptera</taxon>
        <taxon>Endopterygota</taxon>
        <taxon>Hymenoptera</taxon>
        <taxon>Apocrita</taxon>
        <taxon>Aculeata</taxon>
        <taxon>Formicoidea</taxon>
        <taxon>Formicidae</taxon>
        <taxon>Formicinae</taxon>
        <taxon>Camponotus</taxon>
    </lineage>
</organism>